<evidence type="ECO:0000256" key="1">
    <source>
        <dbReference type="SAM" id="Coils"/>
    </source>
</evidence>
<keyword evidence="2" id="KW-0472">Membrane</keyword>
<reference evidence="3 4" key="1">
    <citation type="journal article" date="2019" name="Int. J. Syst. Evol. Microbiol.">
        <title>The Global Catalogue of Microorganisms (GCM) 10K type strain sequencing project: providing services to taxonomists for standard genome sequencing and annotation.</title>
        <authorList>
            <consortium name="The Broad Institute Genomics Platform"/>
            <consortium name="The Broad Institute Genome Sequencing Center for Infectious Disease"/>
            <person name="Wu L."/>
            <person name="Ma J."/>
        </authorList>
    </citation>
    <scope>NUCLEOTIDE SEQUENCE [LARGE SCALE GENOMIC DNA]</scope>
    <source>
        <strain evidence="3 4">JCM 14283</strain>
    </source>
</reference>
<comment type="caution">
    <text evidence="3">The sequence shown here is derived from an EMBL/GenBank/DDBJ whole genome shotgun (WGS) entry which is preliminary data.</text>
</comment>
<dbReference type="EMBL" id="BAAANB010000114">
    <property type="protein sequence ID" value="GAA1501983.1"/>
    <property type="molecule type" value="Genomic_DNA"/>
</dbReference>
<keyword evidence="2" id="KW-1133">Transmembrane helix</keyword>
<dbReference type="RefSeq" id="WP_343994646.1">
    <property type="nucleotide sequence ID" value="NZ_BAAANB010000114.1"/>
</dbReference>
<proteinExistence type="predicted"/>
<organism evidence="3 4">
    <name type="scientific">Terrabacter terrae</name>
    <dbReference type="NCBI Taxonomy" id="318434"/>
    <lineage>
        <taxon>Bacteria</taxon>
        <taxon>Bacillati</taxon>
        <taxon>Actinomycetota</taxon>
        <taxon>Actinomycetes</taxon>
        <taxon>Micrococcales</taxon>
        <taxon>Intrasporangiaceae</taxon>
        <taxon>Terrabacter</taxon>
    </lineage>
</organism>
<gene>
    <name evidence="3" type="ORF">GCM10009740_38460</name>
</gene>
<protein>
    <submittedName>
        <fullName evidence="3">Uncharacterized protein</fullName>
    </submittedName>
</protein>
<accession>A0ABN1ZQ20</accession>
<evidence type="ECO:0000256" key="2">
    <source>
        <dbReference type="SAM" id="Phobius"/>
    </source>
</evidence>
<sequence length="187" mass="20564">MNWWNAVLPVVTLVLGSILAFWAESTRDSRAAKRADAERAAAQRARLLEERRTFELETLQASGDAIARLARASGRAHHFDVMSAKQAGTDRYVNFQLPPDISDELFEANRELARLEARNLEESTRTAISKLRSDVARLGVAADISVTEAERLFRGLGSSADEAQNLVSARLRGIYEGSIVLKVPGDA</sequence>
<keyword evidence="1" id="KW-0175">Coiled coil</keyword>
<feature type="transmembrane region" description="Helical" evidence="2">
    <location>
        <begin position="6"/>
        <end position="23"/>
    </location>
</feature>
<feature type="coiled-coil region" evidence="1">
    <location>
        <begin position="30"/>
        <end position="57"/>
    </location>
</feature>
<keyword evidence="4" id="KW-1185">Reference proteome</keyword>
<name>A0ABN1ZQ20_9MICO</name>
<evidence type="ECO:0000313" key="4">
    <source>
        <dbReference type="Proteomes" id="UP001501285"/>
    </source>
</evidence>
<dbReference type="Proteomes" id="UP001501285">
    <property type="component" value="Unassembled WGS sequence"/>
</dbReference>
<evidence type="ECO:0000313" key="3">
    <source>
        <dbReference type="EMBL" id="GAA1501983.1"/>
    </source>
</evidence>
<keyword evidence="2" id="KW-0812">Transmembrane</keyword>